<dbReference type="PANTHER" id="PTHR32060:SF30">
    <property type="entry name" value="CARBOXY-TERMINAL PROCESSING PROTEASE CTPA"/>
    <property type="match status" value="1"/>
</dbReference>
<proteinExistence type="predicted"/>
<evidence type="ECO:0000256" key="1">
    <source>
        <dbReference type="SAM" id="MobiDB-lite"/>
    </source>
</evidence>
<accession>A0A2T5GP15</accession>
<dbReference type="RefSeq" id="WP_082445428.1">
    <property type="nucleotide sequence ID" value="NZ_JASPFN010000001.1"/>
</dbReference>
<reference evidence="3 4" key="1">
    <citation type="submission" date="2018-04" db="EMBL/GenBank/DDBJ databases">
        <title>Genomic Encyclopedia of Type Strains, Phase III (KMG-III): the genomes of soil and plant-associated and newly described type strains.</title>
        <authorList>
            <person name="Whitman W."/>
        </authorList>
    </citation>
    <scope>NUCLEOTIDE SEQUENCE [LARGE SCALE GENOMIC DNA]</scope>
    <source>
        <strain evidence="3 4">MA101b</strain>
    </source>
</reference>
<organism evidence="3 4">
    <name type="scientific">Sphingomonas aurantiaca</name>
    <dbReference type="NCBI Taxonomy" id="185949"/>
    <lineage>
        <taxon>Bacteria</taxon>
        <taxon>Pseudomonadati</taxon>
        <taxon>Pseudomonadota</taxon>
        <taxon>Alphaproteobacteria</taxon>
        <taxon>Sphingomonadales</taxon>
        <taxon>Sphingomonadaceae</taxon>
        <taxon>Sphingomonas</taxon>
    </lineage>
</organism>
<dbReference type="Gene3D" id="2.30.42.10">
    <property type="match status" value="1"/>
</dbReference>
<keyword evidence="4" id="KW-1185">Reference proteome</keyword>
<dbReference type="CDD" id="cd07561">
    <property type="entry name" value="Peptidase_S41_CPP_like"/>
    <property type="match status" value="1"/>
</dbReference>
<gene>
    <name evidence="3" type="ORF">C8J26_1398</name>
</gene>
<dbReference type="GO" id="GO:0030288">
    <property type="term" value="C:outer membrane-bounded periplasmic space"/>
    <property type="evidence" value="ECO:0007669"/>
    <property type="project" value="TreeGrafter"/>
</dbReference>
<dbReference type="SMART" id="SM00245">
    <property type="entry name" value="TSPc"/>
    <property type="match status" value="1"/>
</dbReference>
<sequence length="475" mass="49939">MRKRTGAILAMAAMLSGCGGSDSGNISTGGSTPSPTPTASTGCSLRERQDWAASQLREWYLFPDTLPATLSPAAYTTVDDYIDALTATARSQRKDRFFTYLTSIKAEDAYYASGSSAGFGLRFALDQSGRRLFAAEAFEGAPGLAAGIDRGTEIVAIGTTSANLRTVSAIIAAEGTAGLTNALGPDTVGTARVMQVSDAAGTRTVTVTKADFSLLPVSTRYGAKIIQDGGQSVGYINLRTFIKTAEPALKTAFADFRAKGVTRVIIDLRYNGGGLIETAEYLGDLLGGARSTSEVFDYVTFRTEKASNNTTRFFAPKAESIAPTRIAFIGTGGTASASELVINAFTPYLHTNAGLIGTNTYGKPVGQIALDKEACDDRLRVVALATQNAARNGNYYDGLASTVEASCQASDEIAYQLGDPLESSTRQALNFLAGRSCTPITGDASARSLRTSTARQDLLIPDRPGTAQRDVPGLF</sequence>
<name>A0A2T5GP15_9SPHN</name>
<dbReference type="Pfam" id="PF03572">
    <property type="entry name" value="Peptidase_S41"/>
    <property type="match status" value="1"/>
</dbReference>
<dbReference type="Proteomes" id="UP000244189">
    <property type="component" value="Unassembled WGS sequence"/>
</dbReference>
<dbReference type="GO" id="GO:0004175">
    <property type="term" value="F:endopeptidase activity"/>
    <property type="evidence" value="ECO:0007669"/>
    <property type="project" value="TreeGrafter"/>
</dbReference>
<protein>
    <submittedName>
        <fullName evidence="3">Peptidase S41-like protein</fullName>
    </submittedName>
</protein>
<dbReference type="InterPro" id="IPR041613">
    <property type="entry name" value="Pept_S41_N"/>
</dbReference>
<dbReference type="SUPFAM" id="SSF52096">
    <property type="entry name" value="ClpP/crotonase"/>
    <property type="match status" value="1"/>
</dbReference>
<dbReference type="Pfam" id="PF18294">
    <property type="entry name" value="Pept_S41_N"/>
    <property type="match status" value="1"/>
</dbReference>
<dbReference type="EMBL" id="QAOG01000002">
    <property type="protein sequence ID" value="PTQ61080.1"/>
    <property type="molecule type" value="Genomic_DNA"/>
</dbReference>
<dbReference type="InterPro" id="IPR005151">
    <property type="entry name" value="Tail-specific_protease"/>
</dbReference>
<dbReference type="GO" id="GO:0008236">
    <property type="term" value="F:serine-type peptidase activity"/>
    <property type="evidence" value="ECO:0007669"/>
    <property type="project" value="InterPro"/>
</dbReference>
<evidence type="ECO:0000313" key="4">
    <source>
        <dbReference type="Proteomes" id="UP000244189"/>
    </source>
</evidence>
<feature type="domain" description="Tail specific protease" evidence="2">
    <location>
        <begin position="200"/>
        <end position="406"/>
    </location>
</feature>
<dbReference type="AlphaFoldDB" id="A0A2T5GP15"/>
<dbReference type="GO" id="GO:0007165">
    <property type="term" value="P:signal transduction"/>
    <property type="evidence" value="ECO:0007669"/>
    <property type="project" value="TreeGrafter"/>
</dbReference>
<evidence type="ECO:0000259" key="2">
    <source>
        <dbReference type="SMART" id="SM00245"/>
    </source>
</evidence>
<evidence type="ECO:0000313" key="3">
    <source>
        <dbReference type="EMBL" id="PTQ61080.1"/>
    </source>
</evidence>
<dbReference type="Gene3D" id="3.90.226.10">
    <property type="entry name" value="2-enoyl-CoA Hydratase, Chain A, domain 1"/>
    <property type="match status" value="1"/>
</dbReference>
<dbReference type="InterPro" id="IPR036034">
    <property type="entry name" value="PDZ_sf"/>
</dbReference>
<dbReference type="GO" id="GO:0006508">
    <property type="term" value="P:proteolysis"/>
    <property type="evidence" value="ECO:0007669"/>
    <property type="project" value="InterPro"/>
</dbReference>
<feature type="region of interest" description="Disordered" evidence="1">
    <location>
        <begin position="23"/>
        <end position="44"/>
    </location>
</feature>
<dbReference type="InterPro" id="IPR029045">
    <property type="entry name" value="ClpP/crotonase-like_dom_sf"/>
</dbReference>
<comment type="caution">
    <text evidence="3">The sequence shown here is derived from an EMBL/GenBank/DDBJ whole genome shotgun (WGS) entry which is preliminary data.</text>
</comment>
<dbReference type="PROSITE" id="PS51257">
    <property type="entry name" value="PROKAR_LIPOPROTEIN"/>
    <property type="match status" value="1"/>
</dbReference>
<feature type="compositionally biased region" description="Low complexity" evidence="1">
    <location>
        <begin position="28"/>
        <end position="44"/>
    </location>
</feature>
<dbReference type="PANTHER" id="PTHR32060">
    <property type="entry name" value="TAIL-SPECIFIC PROTEASE"/>
    <property type="match status" value="1"/>
</dbReference>
<dbReference type="Gene3D" id="3.30.750.170">
    <property type="match status" value="1"/>
</dbReference>